<reference evidence="20" key="1">
    <citation type="journal article" date="2019" name="Int. J. Syst. Evol. Microbiol.">
        <title>The Global Catalogue of Microorganisms (GCM) 10K type strain sequencing project: providing services to taxonomists for standard genome sequencing and annotation.</title>
        <authorList>
            <consortium name="The Broad Institute Genomics Platform"/>
            <consortium name="The Broad Institute Genome Sequencing Center for Infectious Disease"/>
            <person name="Wu L."/>
            <person name="Ma J."/>
        </authorList>
    </citation>
    <scope>NUCLEOTIDE SEQUENCE [LARGE SCALE GENOMIC DNA]</scope>
    <source>
        <strain evidence="20">NBRC 106310</strain>
    </source>
</reference>
<dbReference type="PANTHER" id="PTHR43783:SF1">
    <property type="entry name" value="UDP-N-ACETYLGLUCOSAMINE 1-CARBOXYVINYLTRANSFERASE"/>
    <property type="match status" value="1"/>
</dbReference>
<dbReference type="EC" id="2.5.1.7" evidence="12"/>
<keyword evidence="5" id="KW-0808">Transferase</keyword>
<feature type="compositionally biased region" description="Low complexity" evidence="17">
    <location>
        <begin position="428"/>
        <end position="454"/>
    </location>
</feature>
<dbReference type="InterPro" id="IPR001986">
    <property type="entry name" value="Enolpyruvate_Tfrase_dom"/>
</dbReference>
<evidence type="ECO:0000256" key="9">
    <source>
        <dbReference type="ARBA" id="ARBA00023316"/>
    </source>
</evidence>
<comment type="similarity">
    <text evidence="11">Belongs to the EPSP synthase family. MurA subfamily.</text>
</comment>
<keyword evidence="9" id="KW-0961">Cell wall biogenesis/degradation</keyword>
<evidence type="ECO:0000256" key="7">
    <source>
        <dbReference type="ARBA" id="ARBA00022984"/>
    </source>
</evidence>
<keyword evidence="20" id="KW-1185">Reference proteome</keyword>
<evidence type="ECO:0000256" key="2">
    <source>
        <dbReference type="ARBA" id="ARBA00004752"/>
    </source>
</evidence>
<evidence type="ECO:0000256" key="15">
    <source>
        <dbReference type="ARBA" id="ARBA00042842"/>
    </source>
</evidence>
<keyword evidence="8" id="KW-0131">Cell cycle</keyword>
<dbReference type="Proteomes" id="UP001321543">
    <property type="component" value="Chromosome"/>
</dbReference>
<evidence type="ECO:0000256" key="6">
    <source>
        <dbReference type="ARBA" id="ARBA00022960"/>
    </source>
</evidence>
<dbReference type="Pfam" id="PF00275">
    <property type="entry name" value="EPSP_synthase"/>
    <property type="match status" value="1"/>
</dbReference>
<comment type="catalytic activity">
    <reaction evidence="16">
        <text>phosphoenolpyruvate + UDP-N-acetyl-alpha-D-glucosamine = UDP-N-acetyl-3-O-(1-carboxyvinyl)-alpha-D-glucosamine + phosphate</text>
        <dbReference type="Rhea" id="RHEA:18681"/>
        <dbReference type="ChEBI" id="CHEBI:43474"/>
        <dbReference type="ChEBI" id="CHEBI:57705"/>
        <dbReference type="ChEBI" id="CHEBI:58702"/>
        <dbReference type="ChEBI" id="CHEBI:68483"/>
        <dbReference type="EC" id="2.5.1.7"/>
    </reaction>
</comment>
<gene>
    <name evidence="19" type="ORF">GCM10025863_10850</name>
</gene>
<dbReference type="InterPro" id="IPR050068">
    <property type="entry name" value="MurA_subfamily"/>
</dbReference>
<keyword evidence="3" id="KW-0963">Cytoplasm</keyword>
<feature type="region of interest" description="Disordered" evidence="17">
    <location>
        <begin position="425"/>
        <end position="458"/>
    </location>
</feature>
<dbReference type="PANTHER" id="PTHR43783">
    <property type="entry name" value="UDP-N-ACETYLGLUCOSAMINE 1-CARBOXYVINYLTRANSFERASE"/>
    <property type="match status" value="1"/>
</dbReference>
<evidence type="ECO:0000256" key="1">
    <source>
        <dbReference type="ARBA" id="ARBA00004496"/>
    </source>
</evidence>
<dbReference type="InterPro" id="IPR013792">
    <property type="entry name" value="RNA3'P_cycl/enolpyr_Trfase_a/b"/>
</dbReference>
<comment type="subcellular location">
    <subcellularLocation>
        <location evidence="1">Cytoplasm</location>
    </subcellularLocation>
</comment>
<feature type="domain" description="Phospholipid/glycerol acyltransferase" evidence="18">
    <location>
        <begin position="499"/>
        <end position="619"/>
    </location>
</feature>
<dbReference type="EMBL" id="AP027728">
    <property type="protein sequence ID" value="BDZ38471.1"/>
    <property type="molecule type" value="Genomic_DNA"/>
</dbReference>
<accession>A0ABM8FS26</accession>
<organism evidence="19 20">
    <name type="scientific">Microbacterium suwonense</name>
    <dbReference type="NCBI Taxonomy" id="683047"/>
    <lineage>
        <taxon>Bacteria</taxon>
        <taxon>Bacillati</taxon>
        <taxon>Actinomycetota</taxon>
        <taxon>Actinomycetes</taxon>
        <taxon>Micrococcales</taxon>
        <taxon>Microbacteriaceae</taxon>
        <taxon>Microbacterium</taxon>
    </lineage>
</organism>
<evidence type="ECO:0000256" key="17">
    <source>
        <dbReference type="SAM" id="MobiDB-lite"/>
    </source>
</evidence>
<evidence type="ECO:0000256" key="10">
    <source>
        <dbReference type="ARBA" id="ARBA00037534"/>
    </source>
</evidence>
<evidence type="ECO:0000256" key="3">
    <source>
        <dbReference type="ARBA" id="ARBA00022490"/>
    </source>
</evidence>
<comment type="pathway">
    <text evidence="2">Cell wall biogenesis; peptidoglycan biosynthesis.</text>
</comment>
<evidence type="ECO:0000256" key="14">
    <source>
        <dbReference type="ARBA" id="ARBA00042443"/>
    </source>
</evidence>
<dbReference type="InterPro" id="IPR036968">
    <property type="entry name" value="Enolpyruvate_Tfrase_sf"/>
</dbReference>
<dbReference type="Pfam" id="PF01553">
    <property type="entry name" value="Acyltransferase"/>
    <property type="match status" value="1"/>
</dbReference>
<evidence type="ECO:0000256" key="11">
    <source>
        <dbReference type="ARBA" id="ARBA00038367"/>
    </source>
</evidence>
<evidence type="ECO:0000313" key="19">
    <source>
        <dbReference type="EMBL" id="BDZ38471.1"/>
    </source>
</evidence>
<dbReference type="SUPFAM" id="SSF69593">
    <property type="entry name" value="Glycerol-3-phosphate (1)-acyltransferase"/>
    <property type="match status" value="1"/>
</dbReference>
<sequence>MTTPLRDAAVAEAPVPAGSVLAIRGGRPLRGRVDVKGAKNLATKAMVAALLGESTSILRDVPDLSDVAVVRSLLEVHGVRVSEGEEAGSLVLDPSDVESAHYEEIDAHAGASRIPILFCGPLLHKLGQAFIPDLGGCRIGDRPIDFHLDALRKFGAIVEKQPSGIRLSAPHGLKGANIHLPYPSVGATEQVLLTAVRAAGTTELRNAAIEPEIMDLIALLQKMGAIISYEPNRVILIEGVEQLRGYDHRCIFDRNEAASWACAALATDGEIFVGGAKQQEMLTFLNVFRKSGGWFDVKEDGILFRRGSELKPVVVETDVHPGFMTDWQQPLIVALTQASGRSTVHETVYENRFGFTQALVKMGADIVVHPHGLQDGPRRVPRRELEQAAVITGPTPLHGADIVVPDLRGGYSHVIAALTAEGSRRSPASTSSVAGTRSSSTSSGRSARTSTSSGDLMAASERSRPSIFWPLAVLIIPLVSLLAKITVTDADKLPREGAFVLAPNHYSEFDPLIVAVAVYRTGRLPRFMAKESLFHVPVLGWVLRRTGMVPVARASSASAAKQTMTQSRELVEHGRGVIVYPEGTLTRDPELWPMRGKSGAVRLALSGDIPLIPMAQWGTQQIMGRYQKGLSLWPLRKRVQVIFGDPVDVSDLVGRAGSPRR</sequence>
<dbReference type="Gene3D" id="3.65.10.10">
    <property type="entry name" value="Enolpyruvate transferase domain"/>
    <property type="match status" value="2"/>
</dbReference>
<evidence type="ECO:0000256" key="4">
    <source>
        <dbReference type="ARBA" id="ARBA00022618"/>
    </source>
</evidence>
<evidence type="ECO:0000259" key="18">
    <source>
        <dbReference type="SMART" id="SM00563"/>
    </source>
</evidence>
<keyword evidence="6" id="KW-0133">Cell shape</keyword>
<keyword evidence="7" id="KW-0573">Peptidoglycan synthesis</keyword>
<evidence type="ECO:0000256" key="13">
    <source>
        <dbReference type="ARBA" id="ARBA00039754"/>
    </source>
</evidence>
<dbReference type="InterPro" id="IPR005750">
    <property type="entry name" value="UDP_GlcNAc_COvinyl_MurA"/>
</dbReference>
<evidence type="ECO:0000256" key="12">
    <source>
        <dbReference type="ARBA" id="ARBA00039108"/>
    </source>
</evidence>
<dbReference type="SMART" id="SM00563">
    <property type="entry name" value="PlsC"/>
    <property type="match status" value="1"/>
</dbReference>
<dbReference type="CDD" id="cd01555">
    <property type="entry name" value="UdpNAET"/>
    <property type="match status" value="1"/>
</dbReference>
<dbReference type="SUPFAM" id="SSF55205">
    <property type="entry name" value="EPT/RTPC-like"/>
    <property type="match status" value="1"/>
</dbReference>
<keyword evidence="4" id="KW-0132">Cell division</keyword>
<proteinExistence type="inferred from homology"/>
<name>A0ABM8FS26_9MICO</name>
<evidence type="ECO:0000256" key="8">
    <source>
        <dbReference type="ARBA" id="ARBA00023306"/>
    </source>
</evidence>
<dbReference type="InterPro" id="IPR002123">
    <property type="entry name" value="Plipid/glycerol_acylTrfase"/>
</dbReference>
<evidence type="ECO:0000256" key="16">
    <source>
        <dbReference type="ARBA" id="ARBA00047527"/>
    </source>
</evidence>
<dbReference type="NCBIfam" id="NF006873">
    <property type="entry name" value="PRK09369.1"/>
    <property type="match status" value="1"/>
</dbReference>
<dbReference type="CDD" id="cd07989">
    <property type="entry name" value="LPLAT_AGPAT-like"/>
    <property type="match status" value="1"/>
</dbReference>
<comment type="function">
    <text evidence="10">Cell wall formation. Adds enolpyruvyl to UDP-N-acetylglucosamine.</text>
</comment>
<evidence type="ECO:0000313" key="20">
    <source>
        <dbReference type="Proteomes" id="UP001321543"/>
    </source>
</evidence>
<evidence type="ECO:0000256" key="5">
    <source>
        <dbReference type="ARBA" id="ARBA00022679"/>
    </source>
</evidence>
<protein>
    <recommendedName>
        <fullName evidence="13">UDP-N-acetylglucosamine 1-carboxyvinyltransferase</fullName>
        <ecNumber evidence="12">2.5.1.7</ecNumber>
    </recommendedName>
    <alternativeName>
        <fullName evidence="14">Enoylpyruvate transferase</fullName>
    </alternativeName>
    <alternativeName>
        <fullName evidence="15">UDP-N-acetylglucosamine enolpyruvyl transferase</fullName>
    </alternativeName>
</protein>